<dbReference type="EMBL" id="AOCG01000006">
    <property type="protein sequence ID" value="EUJ19681.1"/>
    <property type="molecule type" value="Genomic_DNA"/>
</dbReference>
<dbReference type="STRING" id="1265818.MAQA_05828"/>
<keyword evidence="1" id="KW-0472">Membrane</keyword>
<comment type="caution">
    <text evidence="2">The sequence shown here is derived from an EMBL/GenBank/DDBJ whole genome shotgun (WGS) entry which is preliminary data.</text>
</comment>
<accession>W7B9V4</accession>
<protein>
    <submittedName>
        <fullName evidence="2">Uncharacterized protein</fullName>
    </submittedName>
</protein>
<dbReference type="Proteomes" id="UP000019246">
    <property type="component" value="Unassembled WGS sequence"/>
</dbReference>
<evidence type="ECO:0000313" key="2">
    <source>
        <dbReference type="EMBL" id="EUJ19681.1"/>
    </source>
</evidence>
<organism evidence="2 3">
    <name type="scientific">Listeria aquatica FSL S10-1188</name>
    <dbReference type="NCBI Taxonomy" id="1265818"/>
    <lineage>
        <taxon>Bacteria</taxon>
        <taxon>Bacillati</taxon>
        <taxon>Bacillota</taxon>
        <taxon>Bacilli</taxon>
        <taxon>Bacillales</taxon>
        <taxon>Listeriaceae</taxon>
        <taxon>Listeria</taxon>
    </lineage>
</organism>
<keyword evidence="3" id="KW-1185">Reference proteome</keyword>
<evidence type="ECO:0000313" key="3">
    <source>
        <dbReference type="Proteomes" id="UP000019246"/>
    </source>
</evidence>
<proteinExistence type="predicted"/>
<keyword evidence="1" id="KW-1133">Transmembrane helix</keyword>
<gene>
    <name evidence="2" type="ORF">MAQA_05828</name>
</gene>
<evidence type="ECO:0000256" key="1">
    <source>
        <dbReference type="SAM" id="Phobius"/>
    </source>
</evidence>
<keyword evidence="1" id="KW-0812">Transmembrane</keyword>
<dbReference type="AlphaFoldDB" id="W7B9V4"/>
<reference evidence="2 3" key="1">
    <citation type="journal article" date="2014" name="Int. J. Syst. Evol. Microbiol.">
        <title>Listeria floridensis sp. nov., Listeria aquatica sp. nov., Listeria cornellensis sp. nov., Listeria riparia sp. nov. and Listeria grandensis sp. nov., from agricultural and natural environments.</title>
        <authorList>
            <person name="den Bakker H.C."/>
            <person name="Warchocki S."/>
            <person name="Wright E.M."/>
            <person name="Allred A.F."/>
            <person name="Ahlstrom C."/>
            <person name="Manuel C.S."/>
            <person name="Stasiewicz M.J."/>
            <person name="Burrell A."/>
            <person name="Roof S."/>
            <person name="Strawn L."/>
            <person name="Fortes E.D."/>
            <person name="Nightingale K.K."/>
            <person name="Kephart D."/>
            <person name="Wiedmann M."/>
        </authorList>
    </citation>
    <scope>NUCLEOTIDE SEQUENCE [LARGE SCALE GENOMIC DNA]</scope>
    <source>
        <strain evidence="2 3">FSL S10-1188</strain>
    </source>
</reference>
<name>W7B9V4_9LIST</name>
<sequence length="69" mass="7973">MLHIIVVSLCILTLLQSLYFFIRKNLNMGVLFLLITAALFFNQSNWIKGIHFESLVLISLASHQFLLNH</sequence>
<feature type="transmembrane region" description="Helical" evidence="1">
    <location>
        <begin position="30"/>
        <end position="47"/>
    </location>
</feature>